<dbReference type="Proteomes" id="UP001523369">
    <property type="component" value="Unassembled WGS sequence"/>
</dbReference>
<organism evidence="1 2">
    <name type="scientific">Paractinoplanes aksuensis</name>
    <dbReference type="NCBI Taxonomy" id="2939490"/>
    <lineage>
        <taxon>Bacteria</taxon>
        <taxon>Bacillati</taxon>
        <taxon>Actinomycetota</taxon>
        <taxon>Actinomycetes</taxon>
        <taxon>Micromonosporales</taxon>
        <taxon>Micromonosporaceae</taxon>
        <taxon>Paractinoplanes</taxon>
    </lineage>
</organism>
<dbReference type="EMBL" id="JAMYJR010000031">
    <property type="protein sequence ID" value="MCO8274596.1"/>
    <property type="molecule type" value="Genomic_DNA"/>
</dbReference>
<comment type="caution">
    <text evidence="1">The sequence shown here is derived from an EMBL/GenBank/DDBJ whole genome shotgun (WGS) entry which is preliminary data.</text>
</comment>
<protein>
    <submittedName>
        <fullName evidence="1">Uncharacterized protein</fullName>
    </submittedName>
</protein>
<dbReference type="SUPFAM" id="SSF52980">
    <property type="entry name" value="Restriction endonuclease-like"/>
    <property type="match status" value="1"/>
</dbReference>
<dbReference type="Pfam" id="PF09015">
    <property type="entry name" value="NgoMIV_restric"/>
    <property type="match status" value="1"/>
</dbReference>
<dbReference type="Gene3D" id="3.40.50.10010">
    <property type="entry name" value="Type-2 restriction enzyme NgoMIV"/>
    <property type="match status" value="1"/>
</dbReference>
<dbReference type="InterPro" id="IPR011335">
    <property type="entry name" value="Restrct_endonuc-II-like"/>
</dbReference>
<evidence type="ECO:0000313" key="1">
    <source>
        <dbReference type="EMBL" id="MCO8274596.1"/>
    </source>
</evidence>
<dbReference type="InterPro" id="IPR037083">
    <property type="entry name" value="NgoMIV_sf"/>
</dbReference>
<reference evidence="1 2" key="1">
    <citation type="submission" date="2022-06" db="EMBL/GenBank/DDBJ databases">
        <title>New Species of the Genus Actinoplanes, ActinopZanes ferrugineus.</title>
        <authorList>
            <person name="Ding P."/>
        </authorList>
    </citation>
    <scope>NUCLEOTIDE SEQUENCE [LARGE SCALE GENOMIC DNA]</scope>
    <source>
        <strain evidence="1 2">TRM88003</strain>
    </source>
</reference>
<evidence type="ECO:0000313" key="2">
    <source>
        <dbReference type="Proteomes" id="UP001523369"/>
    </source>
</evidence>
<sequence>MSSKWSLRTDRAQDCISQGSKLVSQRRGRMPHFGVITMEPRPSVLKILGDGSGAVDCVYPLHLPALTIAINNLANRGRRNPLSWSPLQTFERLVRQRRLRDYDELVSEVARLPEPVQP</sequence>
<name>A0ABT1DX22_9ACTN</name>
<dbReference type="InterPro" id="IPR015105">
    <property type="entry name" value="NgoMIV"/>
</dbReference>
<keyword evidence="2" id="KW-1185">Reference proteome</keyword>
<proteinExistence type="predicted"/>
<accession>A0ABT1DX22</accession>
<gene>
    <name evidence="1" type="ORF">M1L60_28770</name>
</gene>